<dbReference type="PANTHER" id="PTHR30126">
    <property type="entry name" value="HTH-TYPE TRANSCRIPTIONAL REGULATOR"/>
    <property type="match status" value="1"/>
</dbReference>
<dbReference type="STRING" id="756499.Desde_1939"/>
<evidence type="ECO:0000256" key="4">
    <source>
        <dbReference type="ARBA" id="ARBA00023163"/>
    </source>
</evidence>
<dbReference type="PANTHER" id="PTHR30126:SF39">
    <property type="entry name" value="HTH-TYPE TRANSCRIPTIONAL REGULATOR CYSL"/>
    <property type="match status" value="1"/>
</dbReference>
<dbReference type="AlphaFoldDB" id="I4A8P3"/>
<dbReference type="SUPFAM" id="SSF46785">
    <property type="entry name" value="Winged helix' DNA-binding domain"/>
    <property type="match status" value="1"/>
</dbReference>
<evidence type="ECO:0000256" key="3">
    <source>
        <dbReference type="ARBA" id="ARBA00023125"/>
    </source>
</evidence>
<reference evidence="6 7" key="2">
    <citation type="journal article" date="2015" name="J. Bacteriol.">
        <title>Genomic, proteomic, and biochemical analysis of the organohalide respiratory pathway in Desulfitobacterium dehalogenans.</title>
        <authorList>
            <person name="Kruse T."/>
            <person name="van de Pas B.A."/>
            <person name="Atteia A."/>
            <person name="Krab K."/>
            <person name="Hagen W.R."/>
            <person name="Goodwin L."/>
            <person name="Chain P."/>
            <person name="Boeren S."/>
            <person name="Maphosa F."/>
            <person name="Schraa G."/>
            <person name="de Vos W.M."/>
            <person name="van der Oost J."/>
            <person name="Smidt H."/>
            <person name="Stams A.J."/>
        </authorList>
    </citation>
    <scope>NUCLEOTIDE SEQUENCE [LARGE SCALE GENOMIC DNA]</scope>
    <source>
        <strain evidence="7">ATCC 51507 / DSM 9161 / JW/IU-DC1</strain>
    </source>
</reference>
<dbReference type="InterPro" id="IPR036388">
    <property type="entry name" value="WH-like_DNA-bd_sf"/>
</dbReference>
<dbReference type="PRINTS" id="PR00039">
    <property type="entry name" value="HTHLYSR"/>
</dbReference>
<gene>
    <name evidence="6" type="ordered locus">Desde_1939</name>
</gene>
<evidence type="ECO:0000313" key="7">
    <source>
        <dbReference type="Proteomes" id="UP000006053"/>
    </source>
</evidence>
<dbReference type="InterPro" id="IPR005119">
    <property type="entry name" value="LysR_subst-bd"/>
</dbReference>
<reference evidence="7" key="1">
    <citation type="submission" date="2012-06" db="EMBL/GenBank/DDBJ databases">
        <title>Complete sequence of Desulfitobacterium dehalogenans ATCC 51507.</title>
        <authorList>
            <person name="Lucas S."/>
            <person name="Han J."/>
            <person name="Lapidus A."/>
            <person name="Cheng J.-F."/>
            <person name="Goodwin L."/>
            <person name="Pitluck S."/>
            <person name="Peters L."/>
            <person name="Ovchinnikova G."/>
            <person name="Teshima H."/>
            <person name="Detter J.C."/>
            <person name="Han C."/>
            <person name="Tapia R."/>
            <person name="Land M."/>
            <person name="Hauser L."/>
            <person name="Kyrpides N."/>
            <person name="Ivanova N."/>
            <person name="Pagani I."/>
            <person name="Kruse T."/>
            <person name="de Vos W.M."/>
            <person name="Smidt H."/>
            <person name="Woyke T."/>
        </authorList>
    </citation>
    <scope>NUCLEOTIDE SEQUENCE [LARGE SCALE GENOMIC DNA]</scope>
    <source>
        <strain evidence="7">ATCC 51507 / DSM 9161 / JW/IU-DC1</strain>
    </source>
</reference>
<dbReference type="EMBL" id="CP003348">
    <property type="protein sequence ID" value="AFM00328.1"/>
    <property type="molecule type" value="Genomic_DNA"/>
</dbReference>
<name>I4A8P3_DESDJ</name>
<accession>I4A8P3</accession>
<evidence type="ECO:0000256" key="1">
    <source>
        <dbReference type="ARBA" id="ARBA00009437"/>
    </source>
</evidence>
<comment type="similarity">
    <text evidence="1">Belongs to the LysR transcriptional regulatory family.</text>
</comment>
<dbReference type="InterPro" id="IPR036390">
    <property type="entry name" value="WH_DNA-bd_sf"/>
</dbReference>
<keyword evidence="7" id="KW-1185">Reference proteome</keyword>
<dbReference type="PROSITE" id="PS50931">
    <property type="entry name" value="HTH_LYSR"/>
    <property type="match status" value="1"/>
</dbReference>
<evidence type="ECO:0000313" key="6">
    <source>
        <dbReference type="EMBL" id="AFM00328.1"/>
    </source>
</evidence>
<sequence>MNLHALNIFIKVATLQSVTKAAEQLCISQPAVTIQIRNLEKELDLKLLEPSGRGVQLTPDGEFIYNEGRRIFLLKQSIENKIKEHKNNKMQSFKIAATYVPSYYLLPSLLAQYKIQYPLSRISLETGNTQYVISQILDYEVDIGVIVSEGQRHPDIHYEHFLDMSYCFIVPINHPFAYQEITIHQFVQEPIVLREKGSSTRSLLEAFCKIYDCPFPPIGLQLSGLNESLKAVAAGFGTMLAPSIAIEELLHQKKIAVVSIKNIQLTRPIYLCMRKVDGTPTAMTSSFIKFLKRQSHKIDEIQYK</sequence>
<dbReference type="RefSeq" id="WP_014793815.1">
    <property type="nucleotide sequence ID" value="NC_018017.1"/>
</dbReference>
<organism evidence="6 7">
    <name type="scientific">Desulfitobacterium dehalogenans (strain ATCC 51507 / DSM 9161 / JW/IU-DC1)</name>
    <dbReference type="NCBI Taxonomy" id="756499"/>
    <lineage>
        <taxon>Bacteria</taxon>
        <taxon>Bacillati</taxon>
        <taxon>Bacillota</taxon>
        <taxon>Clostridia</taxon>
        <taxon>Eubacteriales</taxon>
        <taxon>Desulfitobacteriaceae</taxon>
        <taxon>Desulfitobacterium</taxon>
    </lineage>
</organism>
<dbReference type="HOGENOM" id="CLU_039613_6_1_9"/>
<dbReference type="Proteomes" id="UP000006053">
    <property type="component" value="Chromosome"/>
</dbReference>
<keyword evidence="4" id="KW-0804">Transcription</keyword>
<dbReference type="FunFam" id="1.10.10.10:FF:000001">
    <property type="entry name" value="LysR family transcriptional regulator"/>
    <property type="match status" value="1"/>
</dbReference>
<dbReference type="GO" id="GO:0000976">
    <property type="term" value="F:transcription cis-regulatory region binding"/>
    <property type="evidence" value="ECO:0007669"/>
    <property type="project" value="TreeGrafter"/>
</dbReference>
<dbReference type="SUPFAM" id="SSF53850">
    <property type="entry name" value="Periplasmic binding protein-like II"/>
    <property type="match status" value="1"/>
</dbReference>
<dbReference type="KEGG" id="ddh:Desde_1939"/>
<dbReference type="InterPro" id="IPR000847">
    <property type="entry name" value="LysR_HTH_N"/>
</dbReference>
<proteinExistence type="inferred from homology"/>
<evidence type="ECO:0000256" key="2">
    <source>
        <dbReference type="ARBA" id="ARBA00023015"/>
    </source>
</evidence>
<dbReference type="Pfam" id="PF00126">
    <property type="entry name" value="HTH_1"/>
    <property type="match status" value="1"/>
</dbReference>
<dbReference type="eggNOG" id="COG0583">
    <property type="taxonomic scope" value="Bacteria"/>
</dbReference>
<keyword evidence="3" id="KW-0238">DNA-binding</keyword>
<dbReference type="Pfam" id="PF03466">
    <property type="entry name" value="LysR_substrate"/>
    <property type="match status" value="1"/>
</dbReference>
<protein>
    <submittedName>
        <fullName evidence="6">Transcriptional regulator</fullName>
    </submittedName>
</protein>
<dbReference type="Gene3D" id="1.10.10.10">
    <property type="entry name" value="Winged helix-like DNA-binding domain superfamily/Winged helix DNA-binding domain"/>
    <property type="match status" value="1"/>
</dbReference>
<dbReference type="Gene3D" id="3.40.190.290">
    <property type="match status" value="1"/>
</dbReference>
<feature type="domain" description="HTH lysR-type" evidence="5">
    <location>
        <begin position="1"/>
        <end position="58"/>
    </location>
</feature>
<evidence type="ECO:0000259" key="5">
    <source>
        <dbReference type="PROSITE" id="PS50931"/>
    </source>
</evidence>
<keyword evidence="2" id="KW-0805">Transcription regulation</keyword>
<dbReference type="OrthoDB" id="119203at2"/>
<dbReference type="GO" id="GO:0003700">
    <property type="term" value="F:DNA-binding transcription factor activity"/>
    <property type="evidence" value="ECO:0007669"/>
    <property type="project" value="InterPro"/>
</dbReference>